<sequence>MASQLTRHGLLNDMISFKNK</sequence>
<reference evidence="1 2" key="1">
    <citation type="submission" date="2013-09" db="EMBL/GenBank/DDBJ databases">
        <title>Corchorus capsularis genome sequencing.</title>
        <authorList>
            <person name="Alam M."/>
            <person name="Haque M.S."/>
            <person name="Islam M.S."/>
            <person name="Emdad E.M."/>
            <person name="Islam M.M."/>
            <person name="Ahmed B."/>
            <person name="Halim A."/>
            <person name="Hossen Q.M.M."/>
            <person name="Hossain M.Z."/>
            <person name="Ahmed R."/>
            <person name="Khan M.M."/>
            <person name="Islam R."/>
            <person name="Rashid M.M."/>
            <person name="Khan S.A."/>
            <person name="Rahman M.S."/>
            <person name="Alam M."/>
        </authorList>
    </citation>
    <scope>NUCLEOTIDE SEQUENCE [LARGE SCALE GENOMIC DNA]</scope>
    <source>
        <strain evidence="2">cv. CVL-1</strain>
        <tissue evidence="1">Whole seedling</tissue>
    </source>
</reference>
<protein>
    <submittedName>
        <fullName evidence="1">Uncharacterized protein</fullName>
    </submittedName>
</protein>
<gene>
    <name evidence="1" type="ORF">CCACVL1_04192</name>
</gene>
<dbReference type="Gramene" id="OMO98566">
    <property type="protein sequence ID" value="OMO98566"/>
    <property type="gene ID" value="CCACVL1_04192"/>
</dbReference>
<accession>A0A1R3JUP5</accession>
<evidence type="ECO:0000313" key="2">
    <source>
        <dbReference type="Proteomes" id="UP000188268"/>
    </source>
</evidence>
<dbReference type="Proteomes" id="UP000188268">
    <property type="component" value="Unassembled WGS sequence"/>
</dbReference>
<evidence type="ECO:0000313" key="1">
    <source>
        <dbReference type="EMBL" id="OMO98566.1"/>
    </source>
</evidence>
<proteinExistence type="predicted"/>
<comment type="caution">
    <text evidence="1">The sequence shown here is derived from an EMBL/GenBank/DDBJ whole genome shotgun (WGS) entry which is preliminary data.</text>
</comment>
<organism evidence="1 2">
    <name type="scientific">Corchorus capsularis</name>
    <name type="common">Jute</name>
    <dbReference type="NCBI Taxonomy" id="210143"/>
    <lineage>
        <taxon>Eukaryota</taxon>
        <taxon>Viridiplantae</taxon>
        <taxon>Streptophyta</taxon>
        <taxon>Embryophyta</taxon>
        <taxon>Tracheophyta</taxon>
        <taxon>Spermatophyta</taxon>
        <taxon>Magnoliopsida</taxon>
        <taxon>eudicotyledons</taxon>
        <taxon>Gunneridae</taxon>
        <taxon>Pentapetalae</taxon>
        <taxon>rosids</taxon>
        <taxon>malvids</taxon>
        <taxon>Malvales</taxon>
        <taxon>Malvaceae</taxon>
        <taxon>Grewioideae</taxon>
        <taxon>Apeibeae</taxon>
        <taxon>Corchorus</taxon>
    </lineage>
</organism>
<name>A0A1R3JUP5_COCAP</name>
<keyword evidence="2" id="KW-1185">Reference proteome</keyword>
<dbReference type="EMBL" id="AWWV01007072">
    <property type="protein sequence ID" value="OMO98566.1"/>
    <property type="molecule type" value="Genomic_DNA"/>
</dbReference>
<dbReference type="AlphaFoldDB" id="A0A1R3JUP5"/>